<dbReference type="PANTHER" id="PTHR12634:SF8">
    <property type="entry name" value="FIERY MOUNTAIN, ISOFORM D"/>
    <property type="match status" value="1"/>
</dbReference>
<evidence type="ECO:0000313" key="5">
    <source>
        <dbReference type="EMBL" id="TPX49229.1"/>
    </source>
</evidence>
<feature type="compositionally biased region" description="Polar residues" evidence="3">
    <location>
        <begin position="768"/>
        <end position="785"/>
    </location>
</feature>
<proteinExistence type="inferred from homology"/>
<reference evidence="6 7" key="1">
    <citation type="journal article" date="2019" name="Sci. Rep.">
        <title>Comparative genomics of chytrid fungi reveal insights into the obligate biotrophic and pathogenic lifestyle of Synchytrium endobioticum.</title>
        <authorList>
            <person name="van de Vossenberg B.T.L.H."/>
            <person name="Warris S."/>
            <person name="Nguyen H.D.T."/>
            <person name="van Gent-Pelzer M.P.E."/>
            <person name="Joly D.L."/>
            <person name="van de Geest H.C."/>
            <person name="Bonants P.J.M."/>
            <person name="Smith D.S."/>
            <person name="Levesque C.A."/>
            <person name="van der Lee T.A.J."/>
        </authorList>
    </citation>
    <scope>NUCLEOTIDE SEQUENCE [LARGE SCALE GENOMIC DNA]</scope>
    <source>
        <strain evidence="4 7">LEV6574</strain>
        <strain evidence="5 6">MB42</strain>
    </source>
</reference>
<feature type="region of interest" description="Disordered" evidence="3">
    <location>
        <begin position="402"/>
        <end position="439"/>
    </location>
</feature>
<dbReference type="Proteomes" id="UP000317494">
    <property type="component" value="Unassembled WGS sequence"/>
</dbReference>
<dbReference type="STRING" id="286115.A0A507D5X0"/>
<dbReference type="GO" id="GO:0019888">
    <property type="term" value="F:protein phosphatase regulator activity"/>
    <property type="evidence" value="ECO:0007669"/>
    <property type="project" value="TreeGrafter"/>
</dbReference>
<evidence type="ECO:0000313" key="7">
    <source>
        <dbReference type="Proteomes" id="UP000320475"/>
    </source>
</evidence>
<evidence type="ECO:0000256" key="1">
    <source>
        <dbReference type="ARBA" id="ARBA00006180"/>
    </source>
</evidence>
<dbReference type="OrthoDB" id="295029at2759"/>
<dbReference type="GO" id="GO:0019903">
    <property type="term" value="F:protein phosphatase binding"/>
    <property type="evidence" value="ECO:0007669"/>
    <property type="project" value="InterPro"/>
</dbReference>
<organism evidence="4 7">
    <name type="scientific">Synchytrium endobioticum</name>
    <dbReference type="NCBI Taxonomy" id="286115"/>
    <lineage>
        <taxon>Eukaryota</taxon>
        <taxon>Fungi</taxon>
        <taxon>Fungi incertae sedis</taxon>
        <taxon>Chytridiomycota</taxon>
        <taxon>Chytridiomycota incertae sedis</taxon>
        <taxon>Chytridiomycetes</taxon>
        <taxon>Synchytriales</taxon>
        <taxon>Synchytriaceae</taxon>
        <taxon>Synchytrium</taxon>
    </lineage>
</organism>
<sequence length="891" mass="98206">MYWQFGFHPVTVIDGVLDKDNVTLDDLLEDEELLQECKAHNAKLIDFLMRPEILAQLLKYTTADDLVDSKKFKYPYIACEVISCEILALCEGIVSNQQLMAEFWTFLDRPAPLSPLFASYFSKVNSVLLQKKTADMVLFLREQPNMVQKLLIHIGTSAIADLLLKLISLHELSEGAGVVTWLSHEGLIPSLISRLDPRLDTEIHNTAAQTLLDIIAVSYQTMAPPDQQPDDAMNQMGGNVLIDELKNEAMMNKMVGYMLDSSAPYATSSLTNGINIIIELIRRYCSEIEQAEYQQHQCQSQQSQGARNVILPPSNEKLQVLATDLNELLHVVSSHLDNLARLLTTPRNLKEHVDTTIGKQMALGSERLKTCELFAEVLHLQYLYTSSPLFDRLVVPARSTEIADTTSDTKDTSNSIPNVSSDEAPNKSTISRSSRPQRPYTTVTVADELVSITEKFVEAKTLPQCLELFFAFPWNNFLHSVVYDMIAKVFNTYSFAATATLVRSMAVGESTSTVGGSALTVEEAALSVEVRMKKVKVSARKLVISIFREGALTERIVQAQMKNDSEVQQPKGVRLGYMGHLTYIAEEVIKLVEKCAAELEEVQDVVAADDWVAYVSGPFRDTKERDRVPLGGFKPPPGALPPGMAMGAIGGFGTSEDEEAAINPTMRSEAFRTMDDDEDYLDASGMPPEMSGTATYNDQFARYLVQQTVNDLPDRFLGAESDDDDDERDWMGEFDARDADFDMRDNADPDNLFSHKTSLFGDDFDNQIRPTETSSSSTAPNSIKQETLAISEPSTSPSGTAWSADFSNALSIPSTSTPSSLSSASNDATSFDTTQMKEALDETASTTSTLASKDSSPSRDKAIIDESSTATAMETIQLQRSDSSSAVQVAE</sequence>
<name>A0A507D5X0_9FUNG</name>
<dbReference type="VEuPathDB" id="FungiDB:SeMB42_g02679"/>
<feature type="compositionally biased region" description="Polar residues" evidence="3">
    <location>
        <begin position="843"/>
        <end position="855"/>
    </location>
</feature>
<feature type="compositionally biased region" description="Polar residues" evidence="3">
    <location>
        <begin position="416"/>
        <end position="439"/>
    </location>
</feature>
<dbReference type="PANTHER" id="PTHR12634">
    <property type="entry name" value="SIT4 YEAST -ASSOCIATING PROTEIN-RELATED"/>
    <property type="match status" value="1"/>
</dbReference>
<evidence type="ECO:0000313" key="4">
    <source>
        <dbReference type="EMBL" id="TPX46863.1"/>
    </source>
</evidence>
<dbReference type="EMBL" id="QEAM01000092">
    <property type="protein sequence ID" value="TPX46863.1"/>
    <property type="molecule type" value="Genomic_DNA"/>
</dbReference>
<feature type="compositionally biased region" description="Polar residues" evidence="3">
    <location>
        <begin position="826"/>
        <end position="836"/>
    </location>
</feature>
<keyword evidence="6" id="KW-1185">Reference proteome</keyword>
<evidence type="ECO:0000256" key="3">
    <source>
        <dbReference type="SAM" id="MobiDB-lite"/>
    </source>
</evidence>
<feature type="compositionally biased region" description="Low complexity" evidence="3">
    <location>
        <begin position="809"/>
        <end position="825"/>
    </location>
</feature>
<dbReference type="AlphaFoldDB" id="A0A507D5X0"/>
<dbReference type="InterPro" id="IPR007587">
    <property type="entry name" value="SAPS"/>
</dbReference>
<evidence type="ECO:0000256" key="2">
    <source>
        <dbReference type="ARBA" id="ARBA00023306"/>
    </source>
</evidence>
<dbReference type="GO" id="GO:0005829">
    <property type="term" value="C:cytosol"/>
    <property type="evidence" value="ECO:0007669"/>
    <property type="project" value="TreeGrafter"/>
</dbReference>
<comment type="caution">
    <text evidence="4">The sequence shown here is derived from an EMBL/GenBank/DDBJ whole genome shotgun (WGS) entry which is preliminary data.</text>
</comment>
<dbReference type="Proteomes" id="UP000320475">
    <property type="component" value="Unassembled WGS sequence"/>
</dbReference>
<comment type="similarity">
    <text evidence="1">Belongs to the SAPS family.</text>
</comment>
<evidence type="ECO:0000313" key="6">
    <source>
        <dbReference type="Proteomes" id="UP000317494"/>
    </source>
</evidence>
<dbReference type="GO" id="GO:0005634">
    <property type="term" value="C:nucleus"/>
    <property type="evidence" value="ECO:0007669"/>
    <property type="project" value="TreeGrafter"/>
</dbReference>
<protein>
    <recommendedName>
        <fullName evidence="8">SAPS-domain-containing protein</fullName>
    </recommendedName>
</protein>
<accession>A0A507D5X0</accession>
<keyword evidence="2" id="KW-0131">Cell cycle</keyword>
<gene>
    <name evidence="4" type="ORF">SeLEV6574_g02994</name>
    <name evidence="5" type="ORF">SeMB42_g02679</name>
</gene>
<feature type="region of interest" description="Disordered" evidence="3">
    <location>
        <begin position="758"/>
        <end position="868"/>
    </location>
</feature>
<feature type="compositionally biased region" description="Polar residues" evidence="3">
    <location>
        <begin position="792"/>
        <end position="808"/>
    </location>
</feature>
<evidence type="ECO:0008006" key="8">
    <source>
        <dbReference type="Google" id="ProtNLM"/>
    </source>
</evidence>
<dbReference type="EMBL" id="QEAN01000086">
    <property type="protein sequence ID" value="TPX49229.1"/>
    <property type="molecule type" value="Genomic_DNA"/>
</dbReference>
<dbReference type="Pfam" id="PF04499">
    <property type="entry name" value="SAPS"/>
    <property type="match status" value="1"/>
</dbReference>